<dbReference type="KEGG" id="ccn:H924_03275"/>
<proteinExistence type="predicted"/>
<dbReference type="eggNOG" id="ENOG5031GD0">
    <property type="taxonomic scope" value="Bacteria"/>
</dbReference>
<sequence>MTKNSLIDWVWTMDELGIGWCQCEKDPISGKAPHTVNKPLVTKSIVNALGDIPEVMSNQDISLVVLDLWKFRDITPPIAEALMRSVKAVNGEMHPQYPTATAMAAIKHFSNTFAGEEARG</sequence>
<name>M1UDQ6_9CORY</name>
<protein>
    <submittedName>
        <fullName evidence="1">Uncharacterized protein</fullName>
    </submittedName>
</protein>
<evidence type="ECO:0000313" key="1">
    <source>
        <dbReference type="EMBL" id="AGG66105.1"/>
    </source>
</evidence>
<organism evidence="1 2">
    <name type="scientific">Corynebacterium callunae DSM 20147</name>
    <dbReference type="NCBI Taxonomy" id="1121353"/>
    <lineage>
        <taxon>Bacteria</taxon>
        <taxon>Bacillati</taxon>
        <taxon>Actinomycetota</taxon>
        <taxon>Actinomycetes</taxon>
        <taxon>Mycobacteriales</taxon>
        <taxon>Corynebacteriaceae</taxon>
        <taxon>Corynebacterium</taxon>
    </lineage>
</organism>
<dbReference type="AlphaFoldDB" id="M1UDQ6"/>
<dbReference type="OrthoDB" id="4949223at2"/>
<reference evidence="1 2" key="1">
    <citation type="submission" date="2013-02" db="EMBL/GenBank/DDBJ databases">
        <title>The complete genome sequence of Corynebacterium callunae DSM 20147.</title>
        <authorList>
            <person name="Ruckert C."/>
            <person name="Albersmeier A."/>
            <person name="Kalinowski J."/>
        </authorList>
    </citation>
    <scope>NUCLEOTIDE SEQUENCE [LARGE SCALE GENOMIC DNA]</scope>
    <source>
        <strain evidence="1 2">DSM 20147</strain>
    </source>
</reference>
<dbReference type="STRING" id="1121353.H924_03275"/>
<gene>
    <name evidence="1" type="ORF">H924_03275</name>
</gene>
<dbReference type="EMBL" id="CP004354">
    <property type="protein sequence ID" value="AGG66105.1"/>
    <property type="molecule type" value="Genomic_DNA"/>
</dbReference>
<dbReference type="RefSeq" id="WP_015650543.1">
    <property type="nucleotide sequence ID" value="NC_020506.1"/>
</dbReference>
<dbReference type="PATRIC" id="fig|1121353.3.peg.676"/>
<accession>M1UDQ6</accession>
<dbReference type="Proteomes" id="UP000011760">
    <property type="component" value="Chromosome"/>
</dbReference>
<keyword evidence="2" id="KW-1185">Reference proteome</keyword>
<evidence type="ECO:0000313" key="2">
    <source>
        <dbReference type="Proteomes" id="UP000011760"/>
    </source>
</evidence>
<dbReference type="HOGENOM" id="CLU_2116907_0_0_11"/>